<organism evidence="9 10">
    <name type="scientific">Thermodesulfatator autotrophicus</name>
    <dbReference type="NCBI Taxonomy" id="1795632"/>
    <lineage>
        <taxon>Bacteria</taxon>
        <taxon>Pseudomonadati</taxon>
        <taxon>Thermodesulfobacteriota</taxon>
        <taxon>Thermodesulfobacteria</taxon>
        <taxon>Thermodesulfobacteriales</taxon>
        <taxon>Thermodesulfatatoraceae</taxon>
        <taxon>Thermodesulfatator</taxon>
    </lineage>
</organism>
<dbReference type="AlphaFoldDB" id="A0A177E734"/>
<gene>
    <name evidence="9" type="ORF">TH606_06055</name>
</gene>
<keyword evidence="2 7" id="KW-0813">Transport</keyword>
<dbReference type="PRINTS" id="PR00811">
    <property type="entry name" value="BCTERIALGSPD"/>
</dbReference>
<dbReference type="InterPro" id="IPR001775">
    <property type="entry name" value="GspD/PilQ"/>
</dbReference>
<keyword evidence="3" id="KW-0732">Signal</keyword>
<evidence type="ECO:0000256" key="2">
    <source>
        <dbReference type="ARBA" id="ARBA00022448"/>
    </source>
</evidence>
<dbReference type="SMART" id="SM00965">
    <property type="entry name" value="STN"/>
    <property type="match status" value="1"/>
</dbReference>
<keyword evidence="5" id="KW-0998">Cell outer membrane</keyword>
<dbReference type="RefSeq" id="WP_068542026.1">
    <property type="nucleotide sequence ID" value="NZ_LSFI01000025.1"/>
</dbReference>
<dbReference type="EMBL" id="LSFI01000025">
    <property type="protein sequence ID" value="OAG27598.1"/>
    <property type="molecule type" value="Genomic_DNA"/>
</dbReference>
<sequence length="591" mass="66418">MYRIIKFLLIFSFFLTVAQISFASINKIVDISFYQKDKFLSLIVKFENNAISPEISSEEDKIILSFNDTKLLSFKDDLPEQIKKISFELRDNKLYIFIYTNLKVLKDYIKKNSYVLQLAKSSDSEKYFPYNLPPEPKNIEIPFEKKEYSGKKISLDLQDADIRTVFRMLSEIGGLNIVLGEDIQGKITLKIKDVPWDQVLDIIMAKFGLGKTEINNILYVAPLAKLQKQVEEIKKLRSSMAETQELGPTVTEYIKVNYINACDLLSQEQERKRTQMESSTVDDVTIKKRYTGPSILPLLSKKGSISCDSRTSMLIVKDIPDAINEIKKLLKKIDVPTKQVLMEARIVEVSSNFARNLGIQWFGGYYKTNQETSFRLSPNQSSGTDVTSNPFGSIVDLGVPANTNLGIAIGHITETSAALLDLRLSALEQQGLGKIVSAPVVITRDNGEAVIKQGYQIPYLELTSDGTATTKFINADLTLKVTPHILPNNEIRLEVTIDKSEPDWTRQVNNVPTIISRKVKTYVRVPNNGTVVIGGLKISKKQEAYDRVPGLSKIPGAGNLFKNSQKTQEDQELLIFITAKVVSSAVEDVDY</sequence>
<keyword evidence="10" id="KW-1185">Reference proteome</keyword>
<evidence type="ECO:0000313" key="10">
    <source>
        <dbReference type="Proteomes" id="UP000076964"/>
    </source>
</evidence>
<comment type="subcellular location">
    <subcellularLocation>
        <location evidence="7">Cell outer membrane</location>
    </subcellularLocation>
    <subcellularLocation>
        <location evidence="1">Membrane</location>
    </subcellularLocation>
</comment>
<accession>A0A177E734</accession>
<evidence type="ECO:0000256" key="4">
    <source>
        <dbReference type="ARBA" id="ARBA00023136"/>
    </source>
</evidence>
<dbReference type="InterPro" id="IPR011662">
    <property type="entry name" value="Secretin/TonB_short_N"/>
</dbReference>
<dbReference type="InterPro" id="IPR051808">
    <property type="entry name" value="Type_IV_pilus_biogenesis"/>
</dbReference>
<dbReference type="NCBIfam" id="TIGR02515">
    <property type="entry name" value="IV_pilus_PilQ"/>
    <property type="match status" value="1"/>
</dbReference>
<dbReference type="OrthoDB" id="9775455at2"/>
<dbReference type="Proteomes" id="UP000076964">
    <property type="component" value="Unassembled WGS sequence"/>
</dbReference>
<dbReference type="GO" id="GO:0009279">
    <property type="term" value="C:cell outer membrane"/>
    <property type="evidence" value="ECO:0007669"/>
    <property type="project" value="UniProtKB-SubCell"/>
</dbReference>
<reference evidence="9 10" key="1">
    <citation type="submission" date="2016-02" db="EMBL/GenBank/DDBJ databases">
        <title>Draft genome sequence of Thermodesulfatator sp. S606.</title>
        <authorList>
            <person name="Lai Q."/>
            <person name="Cao J."/>
            <person name="Dupont S."/>
            <person name="Shao Z."/>
            <person name="Jebbar M."/>
            <person name="Alain K."/>
        </authorList>
    </citation>
    <scope>NUCLEOTIDE SEQUENCE [LARGE SCALE GENOMIC DNA]</scope>
    <source>
        <strain evidence="9 10">S606</strain>
    </source>
</reference>
<comment type="caution">
    <text evidence="9">The sequence shown here is derived from an EMBL/GenBank/DDBJ whole genome shotgun (WGS) entry which is preliminary data.</text>
</comment>
<dbReference type="STRING" id="1795632.TH606_06055"/>
<dbReference type="InterPro" id="IPR004846">
    <property type="entry name" value="T2SS/T3SS_dom"/>
</dbReference>
<evidence type="ECO:0000313" key="9">
    <source>
        <dbReference type="EMBL" id="OAG27598.1"/>
    </source>
</evidence>
<name>A0A177E734_9BACT</name>
<keyword evidence="4" id="KW-0472">Membrane</keyword>
<dbReference type="InterPro" id="IPR038591">
    <property type="entry name" value="NolW-like_sf"/>
</dbReference>
<evidence type="ECO:0000256" key="5">
    <source>
        <dbReference type="ARBA" id="ARBA00023237"/>
    </source>
</evidence>
<feature type="domain" description="Secretin/TonB short N-terminal" evidence="8">
    <location>
        <begin position="175"/>
        <end position="223"/>
    </location>
</feature>
<evidence type="ECO:0000259" key="8">
    <source>
        <dbReference type="SMART" id="SM00965"/>
    </source>
</evidence>
<dbReference type="InterPro" id="IPR005644">
    <property type="entry name" value="NolW-like"/>
</dbReference>
<proteinExistence type="inferred from homology"/>
<evidence type="ECO:0000256" key="1">
    <source>
        <dbReference type="ARBA" id="ARBA00004370"/>
    </source>
</evidence>
<evidence type="ECO:0000256" key="3">
    <source>
        <dbReference type="ARBA" id="ARBA00022729"/>
    </source>
</evidence>
<dbReference type="Gene3D" id="3.30.1370.120">
    <property type="match status" value="1"/>
</dbReference>
<dbReference type="Pfam" id="PF03958">
    <property type="entry name" value="Secretin_N"/>
    <property type="match status" value="1"/>
</dbReference>
<dbReference type="GO" id="GO:0009306">
    <property type="term" value="P:protein secretion"/>
    <property type="evidence" value="ECO:0007669"/>
    <property type="project" value="InterPro"/>
</dbReference>
<dbReference type="PANTHER" id="PTHR30604:SF1">
    <property type="entry name" value="DNA UTILIZATION PROTEIN HOFQ"/>
    <property type="match status" value="1"/>
</dbReference>
<comment type="similarity">
    <text evidence="6">Belongs to the bacterial secretin family.</text>
</comment>
<dbReference type="PANTHER" id="PTHR30604">
    <property type="entry name" value="PROTEIN TRANSPORT PROTEIN HOFQ"/>
    <property type="match status" value="1"/>
</dbReference>
<dbReference type="InterPro" id="IPR013355">
    <property type="entry name" value="Pilus_4_PilQ"/>
</dbReference>
<dbReference type="Pfam" id="PF00263">
    <property type="entry name" value="Secretin"/>
    <property type="match status" value="1"/>
</dbReference>
<evidence type="ECO:0000256" key="7">
    <source>
        <dbReference type="RuleBase" id="RU004004"/>
    </source>
</evidence>
<protein>
    <recommendedName>
        <fullName evidence="8">Secretin/TonB short N-terminal domain-containing protein</fullName>
    </recommendedName>
</protein>
<evidence type="ECO:0000256" key="6">
    <source>
        <dbReference type="RuleBase" id="RU004003"/>
    </source>
</evidence>
<dbReference type="Gene3D" id="3.30.1370.130">
    <property type="match status" value="1"/>
</dbReference>